<feature type="region of interest" description="Disordered" evidence="2">
    <location>
        <begin position="52"/>
        <end position="92"/>
    </location>
</feature>
<dbReference type="InterPro" id="IPR001878">
    <property type="entry name" value="Znf_CCHC"/>
</dbReference>
<dbReference type="EMBL" id="JACEIK010004775">
    <property type="protein sequence ID" value="MCD9646388.1"/>
    <property type="molecule type" value="Genomic_DNA"/>
</dbReference>
<proteinExistence type="predicted"/>
<protein>
    <recommendedName>
        <fullName evidence="3">CCHC-type domain-containing protein</fullName>
    </recommendedName>
</protein>
<dbReference type="Gene3D" id="4.10.60.10">
    <property type="entry name" value="Zinc finger, CCHC-type"/>
    <property type="match status" value="1"/>
</dbReference>
<name>A0ABS8VJS9_DATST</name>
<feature type="non-terminal residue" evidence="4">
    <location>
        <position position="1"/>
    </location>
</feature>
<dbReference type="SUPFAM" id="SSF57756">
    <property type="entry name" value="Retrovirus zinc finger-like domains"/>
    <property type="match status" value="1"/>
</dbReference>
<evidence type="ECO:0000259" key="3">
    <source>
        <dbReference type="PROSITE" id="PS50158"/>
    </source>
</evidence>
<feature type="compositionally biased region" description="Basic and acidic residues" evidence="2">
    <location>
        <begin position="82"/>
        <end position="92"/>
    </location>
</feature>
<dbReference type="PROSITE" id="PS50158">
    <property type="entry name" value="ZF_CCHC"/>
    <property type="match status" value="1"/>
</dbReference>
<dbReference type="Proteomes" id="UP000823775">
    <property type="component" value="Unassembled WGS sequence"/>
</dbReference>
<keyword evidence="5" id="KW-1185">Reference proteome</keyword>
<evidence type="ECO:0000313" key="4">
    <source>
        <dbReference type="EMBL" id="MCD9646388.1"/>
    </source>
</evidence>
<keyword evidence="1" id="KW-0862">Zinc</keyword>
<organism evidence="4 5">
    <name type="scientific">Datura stramonium</name>
    <name type="common">Jimsonweed</name>
    <name type="synonym">Common thornapple</name>
    <dbReference type="NCBI Taxonomy" id="4076"/>
    <lineage>
        <taxon>Eukaryota</taxon>
        <taxon>Viridiplantae</taxon>
        <taxon>Streptophyta</taxon>
        <taxon>Embryophyta</taxon>
        <taxon>Tracheophyta</taxon>
        <taxon>Spermatophyta</taxon>
        <taxon>Magnoliopsida</taxon>
        <taxon>eudicotyledons</taxon>
        <taxon>Gunneridae</taxon>
        <taxon>Pentapetalae</taxon>
        <taxon>asterids</taxon>
        <taxon>lamiids</taxon>
        <taxon>Solanales</taxon>
        <taxon>Solanaceae</taxon>
        <taxon>Solanoideae</taxon>
        <taxon>Datureae</taxon>
        <taxon>Datura</taxon>
    </lineage>
</organism>
<reference evidence="4 5" key="1">
    <citation type="journal article" date="2021" name="BMC Genomics">
        <title>Datura genome reveals duplications of psychoactive alkaloid biosynthetic genes and high mutation rate following tissue culture.</title>
        <authorList>
            <person name="Rajewski A."/>
            <person name="Carter-House D."/>
            <person name="Stajich J."/>
            <person name="Litt A."/>
        </authorList>
    </citation>
    <scope>NUCLEOTIDE SEQUENCE [LARGE SCALE GENOMIC DNA]</scope>
    <source>
        <strain evidence="4">AR-01</strain>
    </source>
</reference>
<comment type="caution">
    <text evidence="4">The sequence shown here is derived from an EMBL/GenBank/DDBJ whole genome shotgun (WGS) entry which is preliminary data.</text>
</comment>
<feature type="domain" description="CCHC-type" evidence="3">
    <location>
        <begin position="39"/>
        <end position="52"/>
    </location>
</feature>
<sequence>KSQAQARGYKPRVRDITYPTCGRCGKHHRGKFLQGSDICFYCGQLGHKHRDCTTAKRDGRKGRALNPSSSVPASRPLSQHRVSRERGCRPQM</sequence>
<evidence type="ECO:0000256" key="2">
    <source>
        <dbReference type="SAM" id="MobiDB-lite"/>
    </source>
</evidence>
<dbReference type="InterPro" id="IPR036875">
    <property type="entry name" value="Znf_CCHC_sf"/>
</dbReference>
<evidence type="ECO:0000256" key="1">
    <source>
        <dbReference type="PROSITE-ProRule" id="PRU00047"/>
    </source>
</evidence>
<keyword evidence="1" id="KW-0479">Metal-binding</keyword>
<dbReference type="Pfam" id="PF00098">
    <property type="entry name" value="zf-CCHC"/>
    <property type="match status" value="1"/>
</dbReference>
<keyword evidence="1" id="KW-0863">Zinc-finger</keyword>
<gene>
    <name evidence="4" type="ORF">HAX54_036171</name>
</gene>
<accession>A0ABS8VJS9</accession>
<dbReference type="SMART" id="SM00343">
    <property type="entry name" value="ZnF_C2HC"/>
    <property type="match status" value="1"/>
</dbReference>
<evidence type="ECO:0000313" key="5">
    <source>
        <dbReference type="Proteomes" id="UP000823775"/>
    </source>
</evidence>